<evidence type="ECO:0000256" key="1">
    <source>
        <dbReference type="ARBA" id="ARBA00022737"/>
    </source>
</evidence>
<feature type="compositionally biased region" description="Low complexity" evidence="3">
    <location>
        <begin position="410"/>
        <end position="425"/>
    </location>
</feature>
<feature type="region of interest" description="Disordered" evidence="3">
    <location>
        <begin position="383"/>
        <end position="473"/>
    </location>
</feature>
<feature type="region of interest" description="Disordered" evidence="3">
    <location>
        <begin position="1"/>
        <end position="40"/>
    </location>
</feature>
<evidence type="ECO:0000259" key="4">
    <source>
        <dbReference type="PROSITE" id="PS50303"/>
    </source>
</evidence>
<name>A0AAD3CYI5_9STRA</name>
<proteinExistence type="predicted"/>
<feature type="compositionally biased region" description="Basic residues" evidence="3">
    <location>
        <begin position="895"/>
        <end position="904"/>
    </location>
</feature>
<feature type="region of interest" description="Disordered" evidence="3">
    <location>
        <begin position="884"/>
        <end position="924"/>
    </location>
</feature>
<evidence type="ECO:0000313" key="6">
    <source>
        <dbReference type="Proteomes" id="UP001054902"/>
    </source>
</evidence>
<organism evidence="5 6">
    <name type="scientific">Chaetoceros tenuissimus</name>
    <dbReference type="NCBI Taxonomy" id="426638"/>
    <lineage>
        <taxon>Eukaryota</taxon>
        <taxon>Sar</taxon>
        <taxon>Stramenopiles</taxon>
        <taxon>Ochrophyta</taxon>
        <taxon>Bacillariophyta</taxon>
        <taxon>Coscinodiscophyceae</taxon>
        <taxon>Chaetocerotophycidae</taxon>
        <taxon>Chaetocerotales</taxon>
        <taxon>Chaetocerotaceae</taxon>
        <taxon>Chaetoceros</taxon>
    </lineage>
</organism>
<dbReference type="Pfam" id="PF22493">
    <property type="entry name" value="PUF_NOP9"/>
    <property type="match status" value="1"/>
</dbReference>
<feature type="compositionally biased region" description="Polar residues" evidence="3">
    <location>
        <begin position="426"/>
        <end position="448"/>
    </location>
</feature>
<protein>
    <recommendedName>
        <fullName evidence="4">PUM-HD domain-containing protein</fullName>
    </recommendedName>
</protein>
<feature type="repeat" description="Pumilio" evidence="2">
    <location>
        <begin position="647"/>
        <end position="682"/>
    </location>
</feature>
<dbReference type="SUPFAM" id="SSF48371">
    <property type="entry name" value="ARM repeat"/>
    <property type="match status" value="1"/>
</dbReference>
<sequence>MTPSHSNSPDKGHRGSSDHHSQNYSHYNTNNSGASVNHQIGNLSDSFSGLAVGNYAPSGATRIEEHNQQGSLSGLNESIGLNWDGVGGNPSQMNEPRAHAPQESQHNYPNLVPDGTGNIVETRKRGESLDIFLSRSPSQSLGTEFLKFRNEENMDAIPALSLEGHGNNSSMHAQTQMHHQSIASGSVGSVGDNNLNVRGGVQGNMSPPVSVTGTSASSRSASPSWNSDRRSGGQTILAYNQQQSLSNNDYHDSMGFQSRGQISAHSTNISGGLPVQSSNYAQPLETYGQQRDNSMMLQHQQHQVPQQMNQGYIVQGGDNMASQQGGALLNDAKPQQGQVFYVAVPTQDGQGQVLQPIQMVQLPGQPNAFVLPSASGAAPMQFQQMGMGGVPQNSYMSSQGGYDTHDQHSVKQQSQQQFYSGGNSSMQGSQRMKSFNPMQNNSRASSRDTGYGGAQSPYQYEESYGQTSGDNQFGDSREPIRKDMLTNNEIVANLYASPKRPPLRELLGHVRRLSRDQVGCRLLQQALDEEGDTAATAILKEGLTFWGEAMVDPFGNYLFQKILEKITPEERVLLIKTVSTRLVNASLNLHGTRSVQKVVELCAIDEVNESEDESSEEEPEEVENDSKKSKKGKSKKKETAAEILTKALTPAAARLCIDSHGNHVIQRILLKLPYKYSQFVFEAVANSVGDVARHRHGCCVIQRCLDSPPSNARSNLVSKIVEKSLELMQDAYGNYVVQYVLDVCSDDDVHAVCESVAGKVSLLAIQKFSSNVMEKCLERCTDKVREAYLEELSDQERIRELMMDPFGNYVIQRALAVASHTQALKLVDAMRPHLMSSTGGGIRNTAGGRRILAKIERRFPHFNINEEGSIERAIHRKGGMPHEMSNPMMAPQQHRGPRRGPKKMGGKEMPPPQYHQPRYREYPQDHGSHHIDPNYYMMGANHRSYDHM</sequence>
<feature type="repeat" description="Pumilio" evidence="2">
    <location>
        <begin position="791"/>
        <end position="828"/>
    </location>
</feature>
<feature type="region of interest" description="Disordered" evidence="3">
    <location>
        <begin position="609"/>
        <end position="636"/>
    </location>
</feature>
<feature type="repeat" description="Pumilio" evidence="2">
    <location>
        <begin position="719"/>
        <end position="754"/>
    </location>
</feature>
<dbReference type="CDD" id="cd07920">
    <property type="entry name" value="Pumilio"/>
    <property type="match status" value="1"/>
</dbReference>
<dbReference type="InterPro" id="IPR033133">
    <property type="entry name" value="PUM-HD"/>
</dbReference>
<feature type="domain" description="PUM-HD" evidence="4">
    <location>
        <begin position="480"/>
        <end position="859"/>
    </location>
</feature>
<dbReference type="InterPro" id="IPR011989">
    <property type="entry name" value="ARM-like"/>
</dbReference>
<evidence type="ECO:0000313" key="5">
    <source>
        <dbReference type="EMBL" id="GFH54548.1"/>
    </source>
</evidence>
<dbReference type="InterPro" id="IPR033712">
    <property type="entry name" value="Pumilio_RNA-bd"/>
</dbReference>
<dbReference type="GO" id="GO:0005737">
    <property type="term" value="C:cytoplasm"/>
    <property type="evidence" value="ECO:0007669"/>
    <property type="project" value="TreeGrafter"/>
</dbReference>
<dbReference type="GO" id="GO:0003729">
    <property type="term" value="F:mRNA binding"/>
    <property type="evidence" value="ECO:0007669"/>
    <property type="project" value="TreeGrafter"/>
</dbReference>
<dbReference type="PROSITE" id="PS50302">
    <property type="entry name" value="PUM"/>
    <property type="match status" value="6"/>
</dbReference>
<feature type="region of interest" description="Disordered" evidence="3">
    <location>
        <begin position="168"/>
        <end position="232"/>
    </location>
</feature>
<feature type="compositionally biased region" description="Polar residues" evidence="3">
    <location>
        <begin position="391"/>
        <end position="401"/>
    </location>
</feature>
<feature type="compositionally biased region" description="Low complexity" evidence="3">
    <location>
        <begin position="209"/>
        <end position="226"/>
    </location>
</feature>
<reference evidence="5 6" key="1">
    <citation type="journal article" date="2021" name="Sci. Rep.">
        <title>The genome of the diatom Chaetoceros tenuissimus carries an ancient integrated fragment of an extant virus.</title>
        <authorList>
            <person name="Hongo Y."/>
            <person name="Kimura K."/>
            <person name="Takaki Y."/>
            <person name="Yoshida Y."/>
            <person name="Baba S."/>
            <person name="Kobayashi G."/>
            <person name="Nagasaki K."/>
            <person name="Hano T."/>
            <person name="Tomaru Y."/>
        </authorList>
    </citation>
    <scope>NUCLEOTIDE SEQUENCE [LARGE SCALE GENOMIC DNA]</scope>
    <source>
        <strain evidence="5 6">NIES-3715</strain>
    </source>
</reference>
<feature type="compositionally biased region" description="Basic and acidic residues" evidence="3">
    <location>
        <begin position="8"/>
        <end position="21"/>
    </location>
</feature>
<dbReference type="AlphaFoldDB" id="A0AAD3CYI5"/>
<dbReference type="InterPro" id="IPR001313">
    <property type="entry name" value="Pumilio_RNA-bd_rpt"/>
</dbReference>
<feature type="repeat" description="Pumilio" evidence="2">
    <location>
        <begin position="505"/>
        <end position="540"/>
    </location>
</feature>
<evidence type="ECO:0000256" key="3">
    <source>
        <dbReference type="SAM" id="MobiDB-lite"/>
    </source>
</evidence>
<gene>
    <name evidence="5" type="ORF">CTEN210_11024</name>
</gene>
<dbReference type="SMART" id="SM00025">
    <property type="entry name" value="Pumilio"/>
    <property type="match status" value="8"/>
</dbReference>
<dbReference type="Pfam" id="PF00806">
    <property type="entry name" value="PUF"/>
    <property type="match status" value="2"/>
</dbReference>
<accession>A0AAD3CYI5</accession>
<dbReference type="PROSITE" id="PS50303">
    <property type="entry name" value="PUM_HD"/>
    <property type="match status" value="1"/>
</dbReference>
<dbReference type="Gene3D" id="1.25.10.10">
    <property type="entry name" value="Leucine-rich Repeat Variant"/>
    <property type="match status" value="1"/>
</dbReference>
<comment type="caution">
    <text evidence="5">The sequence shown here is derived from an EMBL/GenBank/DDBJ whole genome shotgun (WGS) entry which is preliminary data.</text>
</comment>
<dbReference type="GO" id="GO:0010608">
    <property type="term" value="P:post-transcriptional regulation of gene expression"/>
    <property type="evidence" value="ECO:0007669"/>
    <property type="project" value="TreeGrafter"/>
</dbReference>
<keyword evidence="6" id="KW-1185">Reference proteome</keyword>
<feature type="compositionally biased region" description="Polar residues" evidence="3">
    <location>
        <begin position="464"/>
        <end position="473"/>
    </location>
</feature>
<evidence type="ECO:0000256" key="2">
    <source>
        <dbReference type="PROSITE-ProRule" id="PRU00317"/>
    </source>
</evidence>
<feature type="region of interest" description="Disordered" evidence="3">
    <location>
        <begin position="67"/>
        <end position="119"/>
    </location>
</feature>
<keyword evidence="1" id="KW-0677">Repeat</keyword>
<feature type="compositionally biased region" description="Acidic residues" evidence="3">
    <location>
        <begin position="609"/>
        <end position="623"/>
    </location>
</feature>
<dbReference type="EMBL" id="BLLK01000047">
    <property type="protein sequence ID" value="GFH54548.1"/>
    <property type="molecule type" value="Genomic_DNA"/>
</dbReference>
<feature type="compositionally biased region" description="Polar residues" evidence="3">
    <location>
        <begin position="22"/>
        <end position="40"/>
    </location>
</feature>
<dbReference type="PANTHER" id="PTHR12537:SF13">
    <property type="entry name" value="PUMILIO HOMOLOGY DOMAIN FAMILY MEMBER 4"/>
    <property type="match status" value="1"/>
</dbReference>
<dbReference type="PANTHER" id="PTHR12537">
    <property type="entry name" value="RNA BINDING PROTEIN PUMILIO-RELATED"/>
    <property type="match status" value="1"/>
</dbReference>
<feature type="compositionally biased region" description="Polar residues" evidence="3">
    <location>
        <begin position="168"/>
        <end position="196"/>
    </location>
</feature>
<dbReference type="InterPro" id="IPR016024">
    <property type="entry name" value="ARM-type_fold"/>
</dbReference>
<feature type="repeat" description="Pumilio" evidence="2">
    <location>
        <begin position="683"/>
        <end position="718"/>
    </location>
</feature>
<feature type="repeat" description="Pumilio" evidence="2">
    <location>
        <begin position="755"/>
        <end position="790"/>
    </location>
</feature>
<dbReference type="Proteomes" id="UP001054902">
    <property type="component" value="Unassembled WGS sequence"/>
</dbReference>